<dbReference type="Proteomes" id="UP000242818">
    <property type="component" value="Unassembled WGS sequence"/>
</dbReference>
<name>A0A1C4G5S7_9BACT</name>
<protein>
    <submittedName>
        <fullName evidence="1">Uncharacterized protein</fullName>
    </submittedName>
</protein>
<proteinExistence type="predicted"/>
<dbReference type="AlphaFoldDB" id="A0A1C4G5S7"/>
<reference evidence="1 2" key="1">
    <citation type="submission" date="2016-08" db="EMBL/GenBank/DDBJ databases">
        <authorList>
            <person name="Seilhamer J.J."/>
        </authorList>
    </citation>
    <scope>NUCLEOTIDE SEQUENCE [LARGE SCALE GENOMIC DNA]</scope>
    <source>
        <strain evidence="1 2">A37T2</strain>
    </source>
</reference>
<evidence type="ECO:0000313" key="1">
    <source>
        <dbReference type="EMBL" id="SCC63121.1"/>
    </source>
</evidence>
<keyword evidence="2" id="KW-1185">Reference proteome</keyword>
<accession>A0A1C4G5S7</accession>
<evidence type="ECO:0000313" key="2">
    <source>
        <dbReference type="Proteomes" id="UP000242818"/>
    </source>
</evidence>
<gene>
    <name evidence="1" type="ORF">GA0116948_12225</name>
</gene>
<dbReference type="RefSeq" id="WP_123891811.1">
    <property type="nucleotide sequence ID" value="NZ_FMAR01000022.1"/>
</dbReference>
<dbReference type="EMBL" id="FMAR01000022">
    <property type="protein sequence ID" value="SCC63121.1"/>
    <property type="molecule type" value="Genomic_DNA"/>
</dbReference>
<sequence>MPDPVDPVTTLYPDTVSGQYFRFTLKDSTVIYRQPGPDSLAFSLTNIGYVFMATSKGLRPYYGIWLNMGPVQADTTGAFPGHVEVSLNNGTPTYPSYSNSLVFFITKSRHDTLEGYMQGMLLQNNTQDSFAYKADFRMFHVH</sequence>
<organism evidence="1 2">
    <name type="scientific">Chitinophaga costaii</name>
    <dbReference type="NCBI Taxonomy" id="1335309"/>
    <lineage>
        <taxon>Bacteria</taxon>
        <taxon>Pseudomonadati</taxon>
        <taxon>Bacteroidota</taxon>
        <taxon>Chitinophagia</taxon>
        <taxon>Chitinophagales</taxon>
        <taxon>Chitinophagaceae</taxon>
        <taxon>Chitinophaga</taxon>
    </lineage>
</organism>